<evidence type="ECO:0000259" key="11">
    <source>
        <dbReference type="Pfam" id="PF00749"/>
    </source>
</evidence>
<keyword evidence="9 10" id="KW-0030">Aminoacyl-tRNA synthetase</keyword>
<comment type="caution">
    <text evidence="10">Lacks conserved residue(s) required for the propagation of feature annotation.</text>
</comment>
<evidence type="ECO:0000256" key="10">
    <source>
        <dbReference type="HAMAP-Rule" id="MF_00022"/>
    </source>
</evidence>
<dbReference type="GO" id="GO:0005829">
    <property type="term" value="C:cytosol"/>
    <property type="evidence" value="ECO:0007669"/>
    <property type="project" value="TreeGrafter"/>
</dbReference>
<keyword evidence="4 10" id="KW-0963">Cytoplasm</keyword>
<dbReference type="Proteomes" id="UP000248311">
    <property type="component" value="Unassembled WGS sequence"/>
</dbReference>
<dbReference type="InterPro" id="IPR001412">
    <property type="entry name" value="aa-tRNA-synth_I_CS"/>
</dbReference>
<evidence type="ECO:0000256" key="4">
    <source>
        <dbReference type="ARBA" id="ARBA00022490"/>
    </source>
</evidence>
<dbReference type="InterPro" id="IPR014729">
    <property type="entry name" value="Rossmann-like_a/b/a_fold"/>
</dbReference>
<sequence>MDASSPVVTRFAPSPTGALHIGGARTALFNWLYARGHGGTFLLRIEDTDRARSTPENRQAILDGLSWLGLDWDGEPVSQAEGAARHAEVAQQMLAEGTAYKCFATQEEIDAFREAARAEGRSTLFRSPWRDVPEAEHPDAPYAIRVKAPLDGSLTLEDAVQGSVTVGGDQLDDMVLLRSDGSPVYMLAVVVDDHDMGVTHVIRGDDHLSNTFRQMLVYRAMGWDLPVFAHIPLIHGPDGKKLSKRHGATGAAEYQALGYPAAAMRNYLTRLGWSHADDEFFTDAQAREWFDLSGIGRAPARLDFKKLDNLSRQHIAAADDAALMQELEAFLVATGAAPLKPGQKERVLLAMPHLKERAKGFPELLEKAEFALAERPIVPDEKAAKALDAESRGILADLTPPMQDASWTREALEAIVAAAAEARGLGLGKLAGPLRAALAGRTATPSVFDMMLVLGRDESLARITEAAQGSPEAVV</sequence>
<dbReference type="GO" id="GO:0005524">
    <property type="term" value="F:ATP binding"/>
    <property type="evidence" value="ECO:0007669"/>
    <property type="project" value="UniProtKB-UniRule"/>
</dbReference>
<protein>
    <recommendedName>
        <fullName evidence="10">Glutamate--tRNA ligase</fullName>
        <ecNumber evidence="10">6.1.1.17</ecNumber>
    </recommendedName>
    <alternativeName>
        <fullName evidence="10">Glutamyl-tRNA synthetase</fullName>
        <shortName evidence="10">GluRS</shortName>
    </alternativeName>
</protein>
<feature type="domain" description="Glutamyl/glutaminyl-tRNA synthetase class Ib catalytic" evidence="11">
    <location>
        <begin position="7"/>
        <end position="308"/>
    </location>
</feature>
<dbReference type="InterPro" id="IPR008925">
    <property type="entry name" value="aa_tRNA-synth_I_cd-bd_sf"/>
</dbReference>
<comment type="subunit">
    <text evidence="3 10">Monomer.</text>
</comment>
<dbReference type="PANTHER" id="PTHR43311">
    <property type="entry name" value="GLUTAMATE--TRNA LIGASE"/>
    <property type="match status" value="1"/>
</dbReference>
<evidence type="ECO:0000256" key="1">
    <source>
        <dbReference type="ARBA" id="ARBA00004496"/>
    </source>
</evidence>
<dbReference type="InterPro" id="IPR020058">
    <property type="entry name" value="Glu/Gln-tRNA-synth_Ib_cat-dom"/>
</dbReference>
<dbReference type="SUPFAM" id="SSF52374">
    <property type="entry name" value="Nucleotidylyl transferase"/>
    <property type="match status" value="1"/>
</dbReference>
<evidence type="ECO:0000256" key="2">
    <source>
        <dbReference type="ARBA" id="ARBA00007894"/>
    </source>
</evidence>
<name>A0A318SND0_9RHOB</name>
<dbReference type="NCBIfam" id="TIGR00464">
    <property type="entry name" value="gltX_bact"/>
    <property type="match status" value="1"/>
</dbReference>
<organism evidence="13 14">
    <name type="scientific">Pseudoroseicyclus aestuarii</name>
    <dbReference type="NCBI Taxonomy" id="1795041"/>
    <lineage>
        <taxon>Bacteria</taxon>
        <taxon>Pseudomonadati</taxon>
        <taxon>Pseudomonadota</taxon>
        <taxon>Alphaproteobacteria</taxon>
        <taxon>Rhodobacterales</taxon>
        <taxon>Paracoccaceae</taxon>
        <taxon>Pseudoroseicyclus</taxon>
    </lineage>
</organism>
<dbReference type="InterPro" id="IPR020751">
    <property type="entry name" value="aa-tRNA-synth_I_codon-bd_sub2"/>
</dbReference>
<dbReference type="InterPro" id="IPR004527">
    <property type="entry name" value="Glu-tRNA-ligase_bac/mito"/>
</dbReference>
<dbReference type="InterPro" id="IPR000924">
    <property type="entry name" value="Glu/Gln-tRNA-synth"/>
</dbReference>
<evidence type="ECO:0000256" key="5">
    <source>
        <dbReference type="ARBA" id="ARBA00022598"/>
    </source>
</evidence>
<feature type="short sequence motif" description="'KMSKS' region" evidence="10">
    <location>
        <begin position="241"/>
        <end position="245"/>
    </location>
</feature>
<comment type="caution">
    <text evidence="13">The sequence shown here is derived from an EMBL/GenBank/DDBJ whole genome shotgun (WGS) entry which is preliminary data.</text>
</comment>
<dbReference type="GO" id="GO:0006424">
    <property type="term" value="P:glutamyl-tRNA aminoacylation"/>
    <property type="evidence" value="ECO:0007669"/>
    <property type="project" value="UniProtKB-UniRule"/>
</dbReference>
<dbReference type="HAMAP" id="MF_00022">
    <property type="entry name" value="Glu_tRNA_synth_type1"/>
    <property type="match status" value="1"/>
</dbReference>
<gene>
    <name evidence="10" type="primary">gltX</name>
    <name evidence="13" type="ORF">DFP88_10650</name>
</gene>
<dbReference type="PROSITE" id="PS00178">
    <property type="entry name" value="AA_TRNA_LIGASE_I"/>
    <property type="match status" value="1"/>
</dbReference>
<feature type="domain" description="Aminoacyl-tRNA synthetase class I anticodon-binding" evidence="12">
    <location>
        <begin position="324"/>
        <end position="466"/>
    </location>
</feature>
<evidence type="ECO:0000256" key="9">
    <source>
        <dbReference type="ARBA" id="ARBA00023146"/>
    </source>
</evidence>
<evidence type="ECO:0000259" key="12">
    <source>
        <dbReference type="Pfam" id="PF19269"/>
    </source>
</evidence>
<dbReference type="Gene3D" id="1.10.10.350">
    <property type="match status" value="1"/>
</dbReference>
<dbReference type="GO" id="GO:0004818">
    <property type="term" value="F:glutamate-tRNA ligase activity"/>
    <property type="evidence" value="ECO:0007669"/>
    <property type="project" value="UniProtKB-UniRule"/>
</dbReference>
<keyword evidence="6 10" id="KW-0547">Nucleotide-binding</keyword>
<dbReference type="GO" id="GO:0008270">
    <property type="term" value="F:zinc ion binding"/>
    <property type="evidence" value="ECO:0007669"/>
    <property type="project" value="InterPro"/>
</dbReference>
<dbReference type="InterPro" id="IPR049940">
    <property type="entry name" value="GluQ/Sye"/>
</dbReference>
<keyword evidence="14" id="KW-1185">Reference proteome</keyword>
<keyword evidence="5 10" id="KW-0436">Ligase</keyword>
<accession>A0A318SND0</accession>
<evidence type="ECO:0000313" key="13">
    <source>
        <dbReference type="EMBL" id="PYE81372.1"/>
    </source>
</evidence>
<dbReference type="AlphaFoldDB" id="A0A318SND0"/>
<dbReference type="CDD" id="cd00808">
    <property type="entry name" value="GluRS_core"/>
    <property type="match status" value="1"/>
</dbReference>
<comment type="subcellular location">
    <subcellularLocation>
        <location evidence="1 10">Cytoplasm</location>
    </subcellularLocation>
</comment>
<dbReference type="PANTHER" id="PTHR43311:SF2">
    <property type="entry name" value="GLUTAMATE--TRNA LIGASE, MITOCHONDRIAL-RELATED"/>
    <property type="match status" value="1"/>
</dbReference>
<dbReference type="InterPro" id="IPR045462">
    <property type="entry name" value="aa-tRNA-synth_I_cd-bd"/>
</dbReference>
<evidence type="ECO:0000256" key="6">
    <source>
        <dbReference type="ARBA" id="ARBA00022741"/>
    </source>
</evidence>
<evidence type="ECO:0000256" key="3">
    <source>
        <dbReference type="ARBA" id="ARBA00011245"/>
    </source>
</evidence>
<comment type="function">
    <text evidence="10">Catalyzes the attachment of glutamate to tRNA(Glu) in a two-step reaction: glutamate is first activated by ATP to form Glu-AMP and then transferred to the acceptor end of tRNA(Glu).</text>
</comment>
<comment type="catalytic activity">
    <reaction evidence="10">
        <text>tRNA(Glu) + L-glutamate + ATP = L-glutamyl-tRNA(Glu) + AMP + diphosphate</text>
        <dbReference type="Rhea" id="RHEA:23540"/>
        <dbReference type="Rhea" id="RHEA-COMP:9663"/>
        <dbReference type="Rhea" id="RHEA-COMP:9680"/>
        <dbReference type="ChEBI" id="CHEBI:29985"/>
        <dbReference type="ChEBI" id="CHEBI:30616"/>
        <dbReference type="ChEBI" id="CHEBI:33019"/>
        <dbReference type="ChEBI" id="CHEBI:78442"/>
        <dbReference type="ChEBI" id="CHEBI:78520"/>
        <dbReference type="ChEBI" id="CHEBI:456215"/>
        <dbReference type="EC" id="6.1.1.17"/>
    </reaction>
</comment>
<dbReference type="Pfam" id="PF19269">
    <property type="entry name" value="Anticodon_2"/>
    <property type="match status" value="1"/>
</dbReference>
<evidence type="ECO:0000313" key="14">
    <source>
        <dbReference type="Proteomes" id="UP000248311"/>
    </source>
</evidence>
<keyword evidence="7 10" id="KW-0067">ATP-binding</keyword>
<dbReference type="OrthoDB" id="9807503at2"/>
<dbReference type="Pfam" id="PF00749">
    <property type="entry name" value="tRNA-synt_1c"/>
    <property type="match status" value="1"/>
</dbReference>
<reference evidence="13 14" key="1">
    <citation type="submission" date="2018-06" db="EMBL/GenBank/DDBJ databases">
        <title>Genomic Encyclopedia of Type Strains, Phase III (KMG-III): the genomes of soil and plant-associated and newly described type strains.</title>
        <authorList>
            <person name="Whitman W."/>
        </authorList>
    </citation>
    <scope>NUCLEOTIDE SEQUENCE [LARGE SCALE GENOMIC DNA]</scope>
    <source>
        <strain evidence="13 14">CECT 9025</strain>
    </source>
</reference>
<dbReference type="InterPro" id="IPR033910">
    <property type="entry name" value="GluRS_core"/>
</dbReference>
<dbReference type="GO" id="GO:0000049">
    <property type="term" value="F:tRNA binding"/>
    <property type="evidence" value="ECO:0007669"/>
    <property type="project" value="InterPro"/>
</dbReference>
<dbReference type="RefSeq" id="WP_110815389.1">
    <property type="nucleotide sequence ID" value="NZ_QJTE01000006.1"/>
</dbReference>
<proteinExistence type="inferred from homology"/>
<dbReference type="FunFam" id="3.40.50.620:FF:000007">
    <property type="entry name" value="Glutamate--tRNA ligase"/>
    <property type="match status" value="1"/>
</dbReference>
<keyword evidence="8 10" id="KW-0648">Protein biosynthesis</keyword>
<dbReference type="PRINTS" id="PR00987">
    <property type="entry name" value="TRNASYNTHGLU"/>
</dbReference>
<dbReference type="EC" id="6.1.1.17" evidence="10"/>
<evidence type="ECO:0000256" key="7">
    <source>
        <dbReference type="ARBA" id="ARBA00022840"/>
    </source>
</evidence>
<dbReference type="EMBL" id="QJTE01000006">
    <property type="protein sequence ID" value="PYE81372.1"/>
    <property type="molecule type" value="Genomic_DNA"/>
</dbReference>
<dbReference type="Gene3D" id="3.40.50.620">
    <property type="entry name" value="HUPs"/>
    <property type="match status" value="1"/>
</dbReference>
<feature type="short sequence motif" description="'HIGH' region" evidence="10">
    <location>
        <begin position="13"/>
        <end position="23"/>
    </location>
</feature>
<evidence type="ECO:0000256" key="8">
    <source>
        <dbReference type="ARBA" id="ARBA00022917"/>
    </source>
</evidence>
<comment type="similarity">
    <text evidence="2 10">Belongs to the class-I aminoacyl-tRNA synthetase family. Glutamate--tRNA ligase type 1 subfamily.</text>
</comment>
<dbReference type="SUPFAM" id="SSF48163">
    <property type="entry name" value="An anticodon-binding domain of class I aminoacyl-tRNA synthetases"/>
    <property type="match status" value="1"/>
</dbReference>
<feature type="binding site" evidence="10">
    <location>
        <position position="244"/>
    </location>
    <ligand>
        <name>ATP</name>
        <dbReference type="ChEBI" id="CHEBI:30616"/>
    </ligand>
</feature>